<dbReference type="EMBL" id="JQ697837">
    <property type="protein sequence ID" value="AFM97195.1"/>
    <property type="molecule type" value="Viral_cRNA"/>
</dbReference>
<keyword evidence="8" id="KW-1185">Reference proteome</keyword>
<name>I6U9N2_9MONO</name>
<keyword evidence="3" id="KW-0946">Virion</keyword>
<evidence type="ECO:0000259" key="6">
    <source>
        <dbReference type="Pfam" id="PF23765"/>
    </source>
</evidence>
<dbReference type="Gene3D" id="2.70.20.50">
    <property type="entry name" value="Viral matrix protein, N-terminal domain"/>
    <property type="match status" value="1"/>
</dbReference>
<proteinExistence type="predicted"/>
<keyword evidence="4" id="KW-0468">Viral matrix protein</keyword>
<dbReference type="RefSeq" id="YP_009094336.1">
    <property type="nucleotide sequence ID" value="NC_025386.1"/>
</dbReference>
<dbReference type="Proteomes" id="UP000153605">
    <property type="component" value="Segment"/>
</dbReference>
<gene>
    <name evidence="7" type="primary">M</name>
</gene>
<dbReference type="GO" id="GO:0039660">
    <property type="term" value="F:structural constituent of virion"/>
    <property type="evidence" value="ECO:0007669"/>
    <property type="project" value="UniProtKB-KW"/>
</dbReference>
<dbReference type="KEGG" id="vg:21011774"/>
<dbReference type="GeneID" id="21011774"/>
<organism evidence="7 8">
    <name type="scientific">Salem virus</name>
    <dbReference type="NCBI Taxonomy" id="120499"/>
    <lineage>
        <taxon>Viruses</taxon>
        <taxon>Riboviria</taxon>
        <taxon>Orthornavirae</taxon>
        <taxon>Negarnaviricota</taxon>
        <taxon>Haploviricotina</taxon>
        <taxon>Monjiviricetes</taxon>
        <taxon>Mononegavirales</taxon>
        <taxon>Paramyxoviridae</taxon>
        <taxon>Orthoparamyxovirinae</taxon>
        <taxon>Salemvirus</taxon>
        <taxon>Salemvirus salemense</taxon>
    </lineage>
</organism>
<evidence type="ECO:0000256" key="4">
    <source>
        <dbReference type="ARBA" id="ARBA00023311"/>
    </source>
</evidence>
<dbReference type="InterPro" id="IPR042539">
    <property type="entry name" value="Matrix_C"/>
</dbReference>
<evidence type="ECO:0000259" key="5">
    <source>
        <dbReference type="Pfam" id="PF00661"/>
    </source>
</evidence>
<feature type="domain" description="Matrix protein N-terminal" evidence="5">
    <location>
        <begin position="4"/>
        <end position="168"/>
    </location>
</feature>
<dbReference type="GO" id="GO:0044423">
    <property type="term" value="C:virion component"/>
    <property type="evidence" value="ECO:0007669"/>
    <property type="project" value="UniProtKB-KW"/>
</dbReference>
<evidence type="ECO:0000256" key="3">
    <source>
        <dbReference type="ARBA" id="ARBA00022844"/>
    </source>
</evidence>
<feature type="domain" description="Matrix protein C-terminal Paramyxoviridae" evidence="6">
    <location>
        <begin position="171"/>
        <end position="328"/>
    </location>
</feature>
<protein>
    <recommendedName>
        <fullName evidence="2">Matrix protein</fullName>
    </recommendedName>
</protein>
<dbReference type="InterPro" id="IPR000982">
    <property type="entry name" value="Matrix_Paramyxo_N"/>
</dbReference>
<evidence type="ECO:0000256" key="2">
    <source>
        <dbReference type="ARBA" id="ARBA00017678"/>
    </source>
</evidence>
<reference evidence="7 8" key="1">
    <citation type="journal article" date="2000" name="Virology">
        <title>Identification and phylogenetic comparison of Salem virus, a novel paramyxovirus of horses.</title>
        <authorList>
            <person name="Renshaw R.W."/>
            <person name="Glaser A.L."/>
            <person name="Van Campen H."/>
            <person name="Weiland F."/>
            <person name="Dubovi E.J."/>
        </authorList>
    </citation>
    <scope>NUCLEOTIDE SEQUENCE [LARGE SCALE GENOMIC DNA]</scope>
</reference>
<dbReference type="Gene3D" id="2.70.20.60">
    <property type="entry name" value="Viral matrix protein, C-terminal domain"/>
    <property type="match status" value="1"/>
</dbReference>
<evidence type="ECO:0000256" key="1">
    <source>
        <dbReference type="ARBA" id="ARBA00004328"/>
    </source>
</evidence>
<evidence type="ECO:0000313" key="7">
    <source>
        <dbReference type="EMBL" id="AFM97195.1"/>
    </source>
</evidence>
<accession>I6U9N2</accession>
<comment type="subcellular location">
    <subcellularLocation>
        <location evidence="1">Virion</location>
    </subcellularLocation>
</comment>
<reference evidence="7 8" key="2">
    <citation type="journal article" date="2012" name="Arch. Virol.">
        <title>Genome characterization of Salem virus reveals its evolutionary intermediate status in the subfamily Paramyxovirinae.</title>
        <authorList>
            <person name="Anderson D.E."/>
            <person name="Dubovi E.J."/>
            <person name="Yu M."/>
            <person name="Wang L.F."/>
            <person name="Renshaw R.W."/>
        </authorList>
    </citation>
    <scope>NUCLEOTIDE SEQUENCE [LARGE SCALE GENOMIC DNA]</scope>
</reference>
<evidence type="ECO:0000313" key="8">
    <source>
        <dbReference type="Proteomes" id="UP000153605"/>
    </source>
</evidence>
<dbReference type="GO" id="GO:0019068">
    <property type="term" value="P:virion assembly"/>
    <property type="evidence" value="ECO:0007669"/>
    <property type="project" value="InterPro"/>
</dbReference>
<dbReference type="InterPro" id="IPR055413">
    <property type="entry name" value="Matrix_Paramyxo_C"/>
</dbReference>
<dbReference type="OrthoDB" id="5228at10239"/>
<sequence>MADVYNFPSACWEDKGSLEAIDPEVDGKGKLVPKVRVIDPGLGTRKSGQYLYLLLHGLIEDLEVVAVPQPRTFCALPLGVAQSHASPESLLAECLKLNLSVRRTAGAEEKLVIFNTKPLDLLSPWKKVLAQGAVYPATKICNSIERVPLEVPLRMRPLFLTITVLSDSGFYQIPRPLQEFRVRNGVSFNLLFHIALGDDLESVGIKGVIDDDGQRIMTVLIHLGNFIRKRGKTYTNDYCKRKIERMKLTFALGAVGGASIHIKVEGKISKRLFAQIGFRNTICYPIMEVNPSLNKLLWKTECHIKRVQAVLQPSVPDDFRIYNDIVIDHSGKILRK</sequence>
<dbReference type="Pfam" id="PF23765">
    <property type="entry name" value="Matrix_Paramyxo_C"/>
    <property type="match status" value="1"/>
</dbReference>
<dbReference type="Pfam" id="PF00661">
    <property type="entry name" value="Matrix_Paramyxo_N"/>
    <property type="match status" value="1"/>
</dbReference>
<dbReference type="InterPro" id="IPR042540">
    <property type="entry name" value="Matrix_N"/>
</dbReference>